<dbReference type="GO" id="GO:0008137">
    <property type="term" value="F:NADH dehydrogenase (ubiquinone) activity"/>
    <property type="evidence" value="ECO:0007669"/>
    <property type="project" value="InterPro"/>
</dbReference>
<comment type="function">
    <text evidence="7">Part of an energy-coupled inorganic carbon pump.</text>
</comment>
<keyword evidence="12" id="KW-1185">Reference proteome</keyword>
<dbReference type="GO" id="GO:0005886">
    <property type="term" value="C:plasma membrane"/>
    <property type="evidence" value="ECO:0007669"/>
    <property type="project" value="UniProtKB-SubCell"/>
</dbReference>
<keyword evidence="3 7" id="KW-1003">Cell membrane</keyword>
<dbReference type="Pfam" id="PF00662">
    <property type="entry name" value="Proton_antipo_N"/>
    <property type="match status" value="1"/>
</dbReference>
<dbReference type="GO" id="GO:0012505">
    <property type="term" value="C:endomembrane system"/>
    <property type="evidence" value="ECO:0007669"/>
    <property type="project" value="UniProtKB-SubCell"/>
</dbReference>
<protein>
    <recommendedName>
        <fullName evidence="7">Probable inorganic carbon transporter subunit DabB</fullName>
    </recommendedName>
</protein>
<evidence type="ECO:0000256" key="3">
    <source>
        <dbReference type="ARBA" id="ARBA00022475"/>
    </source>
</evidence>
<dbReference type="InterPro" id="IPR001750">
    <property type="entry name" value="ND/Mrp_TM"/>
</dbReference>
<dbReference type="InterPro" id="IPR046396">
    <property type="entry name" value="Transporter_DabB"/>
</dbReference>
<feature type="transmembrane region" description="Helical" evidence="7">
    <location>
        <begin position="59"/>
        <end position="81"/>
    </location>
</feature>
<dbReference type="InterPro" id="IPR003945">
    <property type="entry name" value="NU5C-like"/>
</dbReference>
<keyword evidence="5 7" id="KW-1133">Transmembrane helix</keyword>
<feature type="transmembrane region" description="Helical" evidence="7">
    <location>
        <begin position="137"/>
        <end position="158"/>
    </location>
</feature>
<feature type="transmembrane region" description="Helical" evidence="7">
    <location>
        <begin position="375"/>
        <end position="393"/>
    </location>
</feature>
<keyword evidence="4 7" id="KW-0812">Transmembrane</keyword>
<feature type="transmembrane region" description="Helical" evidence="7">
    <location>
        <begin position="224"/>
        <end position="247"/>
    </location>
</feature>
<dbReference type="PANTHER" id="PTHR42829">
    <property type="entry name" value="NADH-UBIQUINONE OXIDOREDUCTASE CHAIN 5"/>
    <property type="match status" value="1"/>
</dbReference>
<name>A0A517M9K6_9BACT</name>
<feature type="transmembrane region" description="Helical" evidence="7">
    <location>
        <begin position="430"/>
        <end position="450"/>
    </location>
</feature>
<gene>
    <name evidence="11" type="primary">nuoL</name>
    <name evidence="7" type="synonym">dabB</name>
    <name evidence="11" type="ORF">FF011L_02510</name>
</gene>
<reference evidence="11 12" key="1">
    <citation type="submission" date="2019-02" db="EMBL/GenBank/DDBJ databases">
        <title>Deep-cultivation of Planctomycetes and their phenomic and genomic characterization uncovers novel biology.</title>
        <authorList>
            <person name="Wiegand S."/>
            <person name="Jogler M."/>
            <person name="Boedeker C."/>
            <person name="Pinto D."/>
            <person name="Vollmers J."/>
            <person name="Rivas-Marin E."/>
            <person name="Kohn T."/>
            <person name="Peeters S.H."/>
            <person name="Heuer A."/>
            <person name="Rast P."/>
            <person name="Oberbeckmann S."/>
            <person name="Bunk B."/>
            <person name="Jeske O."/>
            <person name="Meyerdierks A."/>
            <person name="Storesund J.E."/>
            <person name="Kallscheuer N."/>
            <person name="Luecker S."/>
            <person name="Lage O.M."/>
            <person name="Pohl T."/>
            <person name="Merkel B.J."/>
            <person name="Hornburger P."/>
            <person name="Mueller R.-W."/>
            <person name="Bruemmer F."/>
            <person name="Labrenz M."/>
            <person name="Spormann A.M."/>
            <person name="Op den Camp H."/>
            <person name="Overmann J."/>
            <person name="Amann R."/>
            <person name="Jetten M.S.M."/>
            <person name="Mascher T."/>
            <person name="Medema M.H."/>
            <person name="Devos D.P."/>
            <person name="Kaster A.-K."/>
            <person name="Ovreas L."/>
            <person name="Rohde M."/>
            <person name="Galperin M.Y."/>
            <person name="Jogler C."/>
        </authorList>
    </citation>
    <scope>NUCLEOTIDE SEQUENCE [LARGE SCALE GENOMIC DNA]</scope>
    <source>
        <strain evidence="11 12">FF011L</strain>
    </source>
</reference>
<dbReference type="Pfam" id="PF00361">
    <property type="entry name" value="Proton_antipo_M"/>
    <property type="match status" value="1"/>
</dbReference>
<proteinExistence type="inferred from homology"/>
<feature type="domain" description="NADH-Ubiquinone oxidoreductase (complex I) chain 5 N-terminal" evidence="10">
    <location>
        <begin position="134"/>
        <end position="175"/>
    </location>
</feature>
<evidence type="ECO:0000256" key="6">
    <source>
        <dbReference type="ARBA" id="ARBA00023136"/>
    </source>
</evidence>
<dbReference type="EMBL" id="CP036262">
    <property type="protein sequence ID" value="QDS91521.1"/>
    <property type="molecule type" value="Genomic_DNA"/>
</dbReference>
<evidence type="ECO:0000259" key="10">
    <source>
        <dbReference type="Pfam" id="PF00662"/>
    </source>
</evidence>
<dbReference type="GO" id="GO:0015990">
    <property type="term" value="P:electron transport coupled proton transport"/>
    <property type="evidence" value="ECO:0007669"/>
    <property type="project" value="TreeGrafter"/>
</dbReference>
<dbReference type="PRINTS" id="PR01434">
    <property type="entry name" value="NADHDHGNASE5"/>
</dbReference>
<evidence type="ECO:0000256" key="8">
    <source>
        <dbReference type="RuleBase" id="RU000320"/>
    </source>
</evidence>
<comment type="subcellular location">
    <subcellularLocation>
        <location evidence="7">Cell membrane</location>
        <topology evidence="7">Multi-pass membrane protein</topology>
    </subcellularLocation>
    <subcellularLocation>
        <location evidence="1">Endomembrane system</location>
        <topology evidence="1">Multi-pass membrane protein</topology>
    </subcellularLocation>
    <subcellularLocation>
        <location evidence="8">Membrane</location>
        <topology evidence="8">Multi-pass membrane protein</topology>
    </subcellularLocation>
</comment>
<feature type="transmembrane region" description="Helical" evidence="7">
    <location>
        <begin position="93"/>
        <end position="117"/>
    </location>
</feature>
<dbReference type="GO" id="GO:0042773">
    <property type="term" value="P:ATP synthesis coupled electron transport"/>
    <property type="evidence" value="ECO:0007669"/>
    <property type="project" value="InterPro"/>
</dbReference>
<dbReference type="AlphaFoldDB" id="A0A517M9K6"/>
<dbReference type="HAMAP" id="MF_00862">
    <property type="entry name" value="DabB"/>
    <property type="match status" value="1"/>
</dbReference>
<dbReference type="KEGG" id="rml:FF011L_02510"/>
<evidence type="ECO:0000256" key="4">
    <source>
        <dbReference type="ARBA" id="ARBA00022692"/>
    </source>
</evidence>
<evidence type="ECO:0000256" key="2">
    <source>
        <dbReference type="ARBA" id="ARBA00022448"/>
    </source>
</evidence>
<dbReference type="InterPro" id="IPR001516">
    <property type="entry name" value="Proton_antipo_N"/>
</dbReference>
<keyword evidence="11" id="KW-0560">Oxidoreductase</keyword>
<keyword evidence="6 7" id="KW-0472">Membrane</keyword>
<feature type="transmembrane region" description="Helical" evidence="7">
    <location>
        <begin position="179"/>
        <end position="204"/>
    </location>
</feature>
<feature type="domain" description="NADH:quinone oxidoreductase/Mrp antiporter transmembrane" evidence="9">
    <location>
        <begin position="191"/>
        <end position="415"/>
    </location>
</feature>
<evidence type="ECO:0000259" key="9">
    <source>
        <dbReference type="Pfam" id="PF00361"/>
    </source>
</evidence>
<dbReference type="GO" id="GO:0003954">
    <property type="term" value="F:NADH dehydrogenase activity"/>
    <property type="evidence" value="ECO:0007669"/>
    <property type="project" value="TreeGrafter"/>
</dbReference>
<sequence>MRESIRENIFVLQTGDLLAFSTLSPFGAQESGPKARKAIGDTFVVHYISCVTNRETRVALMPAFIAVPIVLPALALLALGLIPSRIANQRAGLFRQAVTGLVACQLVIVTLMAVFIASGISPTIAVEFKPLPTLFGIYYDGVAALMLAMVSAVGWVICRFSIRYLDGESGQGRYFRWTGFTIGAVSLLVVSGNLLMFFGCWVTTSLGLHQLLMHYGHRSAARRAAWTKFAISRLGDVALMGAIALIYSQFKTLNFSELFTLSKSVGDASPAMIWAGSLLVLGAITKSAQFPFHTWLPQTMETPTPVSALMHAGIVNAGGYLIIRTSPLLQMAPLALTGLAVVGAITACLGAVVMLTQTSVKKQLAYSTIAQMGFMMLQCGLGAFSAAMLHILAHSLYKAHAFLNSGNVMAQRTSTLATSSESQPVPWPKLAFASLAIVACFALAMATVGIDIAAKPGGLVLGAILCLALTHWVSQAIRISTDRMLIRVIATAAMICFVYAIGFLAVDKTIAASLPEGSVPTMAWLSGSIIAAGFAGMFLLQMRLSSRQTSPLLNRFYVHATNGFYLEKWEQRVFAPLAKN</sequence>
<evidence type="ECO:0000313" key="11">
    <source>
        <dbReference type="EMBL" id="QDS91521.1"/>
    </source>
</evidence>
<feature type="transmembrane region" description="Helical" evidence="7">
    <location>
        <begin position="485"/>
        <end position="506"/>
    </location>
</feature>
<comment type="similarity">
    <text evidence="7">Belongs to the inorganic carbon transporter (TC 9.A.2) DabB family.</text>
</comment>
<comment type="subunit">
    <text evidence="7">Forms a complex with DabA.</text>
</comment>
<feature type="transmembrane region" description="Helical" evidence="7">
    <location>
        <begin position="456"/>
        <end position="473"/>
    </location>
</feature>
<evidence type="ECO:0000313" key="12">
    <source>
        <dbReference type="Proteomes" id="UP000320672"/>
    </source>
</evidence>
<feature type="transmembrane region" description="Helical" evidence="7">
    <location>
        <begin position="521"/>
        <end position="540"/>
    </location>
</feature>
<evidence type="ECO:0000256" key="7">
    <source>
        <dbReference type="HAMAP-Rule" id="MF_00862"/>
    </source>
</evidence>
<keyword evidence="2 7" id="KW-0813">Transport</keyword>
<evidence type="ECO:0000256" key="1">
    <source>
        <dbReference type="ARBA" id="ARBA00004127"/>
    </source>
</evidence>
<accession>A0A517M9K6</accession>
<dbReference type="Proteomes" id="UP000320672">
    <property type="component" value="Chromosome"/>
</dbReference>
<dbReference type="OrthoDB" id="9807568at2"/>
<feature type="transmembrane region" description="Helical" evidence="7">
    <location>
        <begin position="335"/>
        <end position="355"/>
    </location>
</feature>
<organism evidence="11 12">
    <name type="scientific">Roseimaritima multifibrata</name>
    <dbReference type="NCBI Taxonomy" id="1930274"/>
    <lineage>
        <taxon>Bacteria</taxon>
        <taxon>Pseudomonadati</taxon>
        <taxon>Planctomycetota</taxon>
        <taxon>Planctomycetia</taxon>
        <taxon>Pirellulales</taxon>
        <taxon>Pirellulaceae</taxon>
        <taxon>Roseimaritima</taxon>
    </lineage>
</organism>
<evidence type="ECO:0000256" key="5">
    <source>
        <dbReference type="ARBA" id="ARBA00022989"/>
    </source>
</evidence>
<dbReference type="PANTHER" id="PTHR42829:SF1">
    <property type="entry name" value="INORGANIC CARBON TRANSPORTER SUBUNIT DABB-RELATED"/>
    <property type="match status" value="1"/>
</dbReference>